<dbReference type="EMBL" id="CP029287">
    <property type="protein sequence ID" value="AWR99184.1"/>
    <property type="molecule type" value="Genomic_DNA"/>
</dbReference>
<dbReference type="Gene3D" id="1.10.10.10">
    <property type="entry name" value="Winged helix-like DNA-binding domain superfamily/Winged helix DNA-binding domain"/>
    <property type="match status" value="1"/>
</dbReference>
<dbReference type="InterPro" id="IPR036388">
    <property type="entry name" value="WH-like_DNA-bd_sf"/>
</dbReference>
<dbReference type="STRING" id="1293036.GCA_001315825_02150"/>
<proteinExistence type="predicted"/>
<keyword evidence="3" id="KW-1185">Reference proteome</keyword>
<dbReference type="GO" id="GO:0043565">
    <property type="term" value="F:sequence-specific DNA binding"/>
    <property type="evidence" value="ECO:0007669"/>
    <property type="project" value="InterPro"/>
</dbReference>
<dbReference type="Pfam" id="PF08394">
    <property type="entry name" value="Arc_trans_TRASH"/>
    <property type="match status" value="1"/>
</dbReference>
<dbReference type="SUPFAM" id="SSF46785">
    <property type="entry name" value="Winged helix' DNA-binding domain"/>
    <property type="match status" value="1"/>
</dbReference>
<dbReference type="Pfam" id="PF13412">
    <property type="entry name" value="HTH_24"/>
    <property type="match status" value="1"/>
</dbReference>
<dbReference type="Proteomes" id="UP000247586">
    <property type="component" value="Chromosome"/>
</dbReference>
<accession>A0A2U9IT32</accession>
<dbReference type="InterPro" id="IPR000485">
    <property type="entry name" value="AsnC-type_HTH_dom"/>
</dbReference>
<feature type="domain" description="TRASH" evidence="1">
    <location>
        <begin position="134"/>
        <end position="170"/>
    </location>
</feature>
<dbReference type="KEGG" id="mhk:DFR87_05140"/>
<evidence type="ECO:0000313" key="3">
    <source>
        <dbReference type="Proteomes" id="UP000247586"/>
    </source>
</evidence>
<dbReference type="PRINTS" id="PR00033">
    <property type="entry name" value="HTHASNC"/>
</dbReference>
<name>A0A2U9IT32_9CREN</name>
<gene>
    <name evidence="2" type="ORF">DFR87_05140</name>
</gene>
<sequence length="174" mass="19518">MRGSDLTNVKELSEIEYKVLQYLRSNSRLSSSRLAKELGLSRATVAKVINSLREKGVKFTVDYYEDGKITVFAISDTCASEGECYKLIDGRFMVTLSGNMEEVQNLLSKIKSENYFIAVNKVGSASVKQRGLKCDYCGGEITGEPLLIKRGKRTYYACCRTCRTHLEKRLGEKG</sequence>
<protein>
    <submittedName>
        <fullName evidence="2">TRASH domain-containing protein</fullName>
    </submittedName>
</protein>
<reference evidence="2" key="1">
    <citation type="submission" date="2018-05" db="EMBL/GenBank/DDBJ databases">
        <title>Complete Genome Sequences of Extremely Thermoacidophilic, Metal-Mobilizing Type-Strain Members of the Archaeal Family Sulfolobaceae: Acidianus brierleyi DSM-1651T, Acidianus sulfidivorans DSM-18786T, Metallosphaera hakonensis DSM-7519T, and Metallosphaera prunae DSM-10039T.</title>
        <authorList>
            <person name="Counts J.A."/>
            <person name="Kelly R.M."/>
        </authorList>
    </citation>
    <scope>NUCLEOTIDE SEQUENCE [LARGE SCALE GENOMIC DNA]</scope>
    <source>
        <strain evidence="2">HO1-1</strain>
    </source>
</reference>
<dbReference type="InterPro" id="IPR013603">
    <property type="entry name" value="TRASH_TR_C_prok"/>
</dbReference>
<dbReference type="AlphaFoldDB" id="A0A2U9IT32"/>
<dbReference type="SMART" id="SM00746">
    <property type="entry name" value="TRASH"/>
    <property type="match status" value="1"/>
</dbReference>
<dbReference type="InterPro" id="IPR011017">
    <property type="entry name" value="TRASH_dom"/>
</dbReference>
<evidence type="ECO:0000313" key="2">
    <source>
        <dbReference type="EMBL" id="AWR99184.1"/>
    </source>
</evidence>
<evidence type="ECO:0000259" key="1">
    <source>
        <dbReference type="SMART" id="SM00746"/>
    </source>
</evidence>
<dbReference type="InterPro" id="IPR036390">
    <property type="entry name" value="WH_DNA-bd_sf"/>
</dbReference>
<organism evidence="2 3">
    <name type="scientific">Metallosphaera hakonensis JCM 8857 = DSM 7519</name>
    <dbReference type="NCBI Taxonomy" id="1293036"/>
    <lineage>
        <taxon>Archaea</taxon>
        <taxon>Thermoproteota</taxon>
        <taxon>Thermoprotei</taxon>
        <taxon>Sulfolobales</taxon>
        <taxon>Sulfolobaceae</taxon>
        <taxon>Metallosphaera</taxon>
    </lineage>
</organism>